<evidence type="ECO:0000256" key="4">
    <source>
        <dbReference type="ARBA" id="ARBA00022723"/>
    </source>
</evidence>
<gene>
    <name evidence="13" type="ORF">B4121_2992</name>
</gene>
<dbReference type="InterPro" id="IPR014755">
    <property type="entry name" value="Cu-Rt/internalin_Ig-like"/>
</dbReference>
<keyword evidence="8 9" id="KW-0472">Membrane</keyword>
<keyword evidence="7" id="KW-0186">Copper</keyword>
<accession>A0A7Z0WW49</accession>
<dbReference type="PANTHER" id="PTHR34820:SF4">
    <property type="entry name" value="INNER MEMBRANE PROTEIN YEBZ"/>
    <property type="match status" value="1"/>
</dbReference>
<feature type="transmembrane region" description="Helical" evidence="9">
    <location>
        <begin position="300"/>
        <end position="321"/>
    </location>
</feature>
<dbReference type="EMBL" id="LKPO01000020">
    <property type="protein sequence ID" value="OLF90779.1"/>
    <property type="molecule type" value="Genomic_DNA"/>
</dbReference>
<feature type="transmembrane region" description="Helical" evidence="9">
    <location>
        <begin position="342"/>
        <end position="365"/>
    </location>
</feature>
<evidence type="ECO:0000313" key="14">
    <source>
        <dbReference type="Proteomes" id="UP000185604"/>
    </source>
</evidence>
<feature type="domain" description="CopC" evidence="10">
    <location>
        <begin position="33"/>
        <end position="129"/>
    </location>
</feature>
<dbReference type="InterPro" id="IPR032693">
    <property type="entry name" value="YtkA-like_dom"/>
</dbReference>
<name>A0A7Z0WW49_9BACI</name>
<feature type="domain" description="YtkA-like" evidence="12">
    <location>
        <begin position="461"/>
        <end position="531"/>
    </location>
</feature>
<dbReference type="PANTHER" id="PTHR34820">
    <property type="entry name" value="INNER MEMBRANE PROTEIN YEBZ"/>
    <property type="match status" value="1"/>
</dbReference>
<dbReference type="GO" id="GO:0046688">
    <property type="term" value="P:response to copper ion"/>
    <property type="evidence" value="ECO:0007669"/>
    <property type="project" value="InterPro"/>
</dbReference>
<organism evidence="13 14">
    <name type="scientific">Bacillus paralicheniformis</name>
    <dbReference type="NCBI Taxonomy" id="1648923"/>
    <lineage>
        <taxon>Bacteria</taxon>
        <taxon>Bacillati</taxon>
        <taxon>Bacillota</taxon>
        <taxon>Bacilli</taxon>
        <taxon>Bacillales</taxon>
        <taxon>Bacillaceae</taxon>
        <taxon>Bacillus</taxon>
    </lineage>
</organism>
<dbReference type="InterPro" id="IPR032694">
    <property type="entry name" value="CopC/D"/>
</dbReference>
<feature type="transmembrane region" description="Helical" evidence="9">
    <location>
        <begin position="377"/>
        <end position="398"/>
    </location>
</feature>
<dbReference type="GO" id="GO:0006825">
    <property type="term" value="P:copper ion transport"/>
    <property type="evidence" value="ECO:0007669"/>
    <property type="project" value="InterPro"/>
</dbReference>
<evidence type="ECO:0000256" key="3">
    <source>
        <dbReference type="ARBA" id="ARBA00022692"/>
    </source>
</evidence>
<reference evidence="13 14" key="1">
    <citation type="journal article" date="2016" name="Front. Microbiol.">
        <title>High-Level Heat Resistance of Spores of Bacillus amyloliquefaciens and Bacillus licheniformis Results from the Presence of a spoVA Operon in a Tn1546 Transposon.</title>
        <authorList>
            <person name="Berendsen E.M."/>
            <person name="Koning R.A."/>
            <person name="Boekhorst J."/>
            <person name="de Jong A."/>
            <person name="Kuipers O.P."/>
            <person name="Wells-Bennik M.H."/>
        </authorList>
    </citation>
    <scope>NUCLEOTIDE SEQUENCE [LARGE SCALE GENOMIC DNA]</scope>
    <source>
        <strain evidence="13 14">B4121</strain>
    </source>
</reference>
<protein>
    <submittedName>
        <fullName evidence="13">Copper resistance protein D</fullName>
    </submittedName>
</protein>
<feature type="transmembrane region" description="Helical" evidence="9">
    <location>
        <begin position="263"/>
        <end position="280"/>
    </location>
</feature>
<dbReference type="Pfam" id="PF05425">
    <property type="entry name" value="CopD"/>
    <property type="match status" value="1"/>
</dbReference>
<dbReference type="InterPro" id="IPR007348">
    <property type="entry name" value="CopC_dom"/>
</dbReference>
<dbReference type="SUPFAM" id="SSF81296">
    <property type="entry name" value="E set domains"/>
    <property type="match status" value="1"/>
</dbReference>
<evidence type="ECO:0000256" key="5">
    <source>
        <dbReference type="ARBA" id="ARBA00022729"/>
    </source>
</evidence>
<dbReference type="GO" id="GO:0005507">
    <property type="term" value="F:copper ion binding"/>
    <property type="evidence" value="ECO:0007669"/>
    <property type="project" value="InterPro"/>
</dbReference>
<sequence>MLKDWMNVMKRATLWTVLAVLCIILLPKAAFAHAYIVKSTPAENQELKKAPAEIKIEFNEAIQNGFHSITVRNSSGERVDSGKTEIDPQNAKIMTVMLKPKLKDDIYSAEWRAVSADGHPVSGTIPFSIGNIQGGLPKDQQKQASGLPAADTVMERVLLYTGFSLFMGAALFQLVWYRPENGWPGGKRRRLKRIKNAALLLTGAAIIIQLPLQTKVNAGVSWIGAFQPSLLQETLLNTTGGMLWLINIAIIALLVFCSNRKGLKSAILSLFLFAGLLFVKSLDGHAASTSAGYMTIAMNFIHLNTASIWTGGLAMFVLFFGKDWLKPDKSLIWETIRRFSPWALASAGLLIFSGLFNSFFIVHTLDNLLGTAYGKALLVKAALVLLMIGLGALHYFRFRKAPKQQGARSLKAEWAVGLLILVTTAVFTNIPSPPAPLPQPFSETKQLTEGNTLSLRISPNMPGSNAFEVTVRNRKGDVVKDIQKIELTVEKTGLFGDDKESTFSLSKNKDGVFQTKNLNLSEDGIWKIRVHGLTASFEEIRTVFNAKINKKEF</sequence>
<dbReference type="Gene3D" id="2.60.40.1220">
    <property type="match status" value="1"/>
</dbReference>
<dbReference type="InterPro" id="IPR014756">
    <property type="entry name" value="Ig_E-set"/>
</dbReference>
<feature type="transmembrane region" description="Helical" evidence="9">
    <location>
        <begin position="234"/>
        <end position="256"/>
    </location>
</feature>
<dbReference type="AlphaFoldDB" id="A0A7Z0WW49"/>
<keyword evidence="6 9" id="KW-1133">Transmembrane helix</keyword>
<dbReference type="Pfam" id="PF04234">
    <property type="entry name" value="CopC"/>
    <property type="match status" value="1"/>
</dbReference>
<comment type="caution">
    <text evidence="13">The sequence shown here is derived from an EMBL/GenBank/DDBJ whole genome shotgun (WGS) entry which is preliminary data.</text>
</comment>
<dbReference type="InterPro" id="IPR008457">
    <property type="entry name" value="Cu-R_CopD_dom"/>
</dbReference>
<keyword evidence="4" id="KW-0479">Metal-binding</keyword>
<evidence type="ECO:0000256" key="8">
    <source>
        <dbReference type="ARBA" id="ARBA00023136"/>
    </source>
</evidence>
<evidence type="ECO:0000256" key="9">
    <source>
        <dbReference type="SAM" id="Phobius"/>
    </source>
</evidence>
<evidence type="ECO:0000259" key="11">
    <source>
        <dbReference type="Pfam" id="PF05425"/>
    </source>
</evidence>
<dbReference type="Pfam" id="PF13115">
    <property type="entry name" value="YtkA"/>
    <property type="match status" value="1"/>
</dbReference>
<evidence type="ECO:0000256" key="7">
    <source>
        <dbReference type="ARBA" id="ARBA00023008"/>
    </source>
</evidence>
<dbReference type="GO" id="GO:0005886">
    <property type="term" value="C:plasma membrane"/>
    <property type="evidence" value="ECO:0007669"/>
    <property type="project" value="UniProtKB-SubCell"/>
</dbReference>
<evidence type="ECO:0000313" key="13">
    <source>
        <dbReference type="EMBL" id="OLF90779.1"/>
    </source>
</evidence>
<evidence type="ECO:0000256" key="1">
    <source>
        <dbReference type="ARBA" id="ARBA00004651"/>
    </source>
</evidence>
<keyword evidence="5" id="KW-0732">Signal</keyword>
<feature type="transmembrane region" description="Helical" evidence="9">
    <location>
        <begin position="197"/>
        <end position="214"/>
    </location>
</feature>
<evidence type="ECO:0000259" key="12">
    <source>
        <dbReference type="Pfam" id="PF13115"/>
    </source>
</evidence>
<evidence type="ECO:0000256" key="2">
    <source>
        <dbReference type="ARBA" id="ARBA00022475"/>
    </source>
</evidence>
<evidence type="ECO:0000259" key="10">
    <source>
        <dbReference type="Pfam" id="PF04234"/>
    </source>
</evidence>
<keyword evidence="3 9" id="KW-0812">Transmembrane</keyword>
<evidence type="ECO:0000256" key="6">
    <source>
        <dbReference type="ARBA" id="ARBA00022989"/>
    </source>
</evidence>
<dbReference type="Proteomes" id="UP000185604">
    <property type="component" value="Unassembled WGS sequence"/>
</dbReference>
<comment type="subcellular location">
    <subcellularLocation>
        <location evidence="1">Cell membrane</location>
        <topology evidence="1">Multi-pass membrane protein</topology>
    </subcellularLocation>
</comment>
<feature type="domain" description="Copper resistance protein D" evidence="11">
    <location>
        <begin position="334"/>
        <end position="426"/>
    </location>
</feature>
<feature type="transmembrane region" description="Helical" evidence="9">
    <location>
        <begin position="157"/>
        <end position="177"/>
    </location>
</feature>
<keyword evidence="2" id="KW-1003">Cell membrane</keyword>
<proteinExistence type="predicted"/>
<dbReference type="GO" id="GO:0042597">
    <property type="term" value="C:periplasmic space"/>
    <property type="evidence" value="ECO:0007669"/>
    <property type="project" value="InterPro"/>
</dbReference>